<sequence length="155" mass="16720">MQFSMLIPNITLAASFQQLLTNFRSISSTNDAEPLVETSNEKIQDLAVSICRNTLSVVNGLLFTIGSVAFWPSYGHCGALVGNWFYRTGAVLEDDSTGKVAMDLKSTVKGQEDGAKLHRLTNENVTPGSNLLGHQDSAQPRIRFSGDVVGKASSK</sequence>
<gene>
    <name evidence="1" type="ORF">OVA965_LOCUS448</name>
    <name evidence="2" type="ORF">TMI583_LOCUS448</name>
</gene>
<accession>A0A8S2CKC9</accession>
<proteinExistence type="predicted"/>
<evidence type="ECO:0000313" key="2">
    <source>
        <dbReference type="EMBL" id="CAF3499735.1"/>
    </source>
</evidence>
<dbReference type="EMBL" id="CAJNOK010000059">
    <property type="protein sequence ID" value="CAF0726204.1"/>
    <property type="molecule type" value="Genomic_DNA"/>
</dbReference>
<name>A0A8S2CKC9_9BILA</name>
<dbReference type="Proteomes" id="UP000682733">
    <property type="component" value="Unassembled WGS sequence"/>
</dbReference>
<evidence type="ECO:0000313" key="1">
    <source>
        <dbReference type="EMBL" id="CAF0726204.1"/>
    </source>
</evidence>
<evidence type="ECO:0000313" key="3">
    <source>
        <dbReference type="Proteomes" id="UP000677228"/>
    </source>
</evidence>
<organism evidence="1 3">
    <name type="scientific">Didymodactylos carnosus</name>
    <dbReference type="NCBI Taxonomy" id="1234261"/>
    <lineage>
        <taxon>Eukaryota</taxon>
        <taxon>Metazoa</taxon>
        <taxon>Spiralia</taxon>
        <taxon>Gnathifera</taxon>
        <taxon>Rotifera</taxon>
        <taxon>Eurotatoria</taxon>
        <taxon>Bdelloidea</taxon>
        <taxon>Philodinida</taxon>
        <taxon>Philodinidae</taxon>
        <taxon>Didymodactylos</taxon>
    </lineage>
</organism>
<dbReference type="Proteomes" id="UP000677228">
    <property type="component" value="Unassembled WGS sequence"/>
</dbReference>
<comment type="caution">
    <text evidence="1">The sequence shown here is derived from an EMBL/GenBank/DDBJ whole genome shotgun (WGS) entry which is preliminary data.</text>
</comment>
<reference evidence="1" key="1">
    <citation type="submission" date="2021-02" db="EMBL/GenBank/DDBJ databases">
        <authorList>
            <person name="Nowell W R."/>
        </authorList>
    </citation>
    <scope>NUCLEOTIDE SEQUENCE</scope>
</reference>
<dbReference type="EMBL" id="CAJOBA010000059">
    <property type="protein sequence ID" value="CAF3499735.1"/>
    <property type="molecule type" value="Genomic_DNA"/>
</dbReference>
<dbReference type="AlphaFoldDB" id="A0A8S2CKC9"/>
<protein>
    <submittedName>
        <fullName evidence="1">Uncharacterized protein</fullName>
    </submittedName>
</protein>